<gene>
    <name evidence="5" type="ORF">Z043_111284</name>
</gene>
<proteinExistence type="predicted"/>
<feature type="region of interest" description="Disordered" evidence="3">
    <location>
        <begin position="122"/>
        <end position="180"/>
    </location>
</feature>
<protein>
    <submittedName>
        <fullName evidence="5">BEN domain-containing protein 2-like</fullName>
    </submittedName>
</protein>
<feature type="compositionally biased region" description="Pro residues" evidence="3">
    <location>
        <begin position="155"/>
        <end position="168"/>
    </location>
</feature>
<keyword evidence="2" id="KW-0539">Nucleus</keyword>
<evidence type="ECO:0000256" key="2">
    <source>
        <dbReference type="ARBA" id="ARBA00023242"/>
    </source>
</evidence>
<dbReference type="GO" id="GO:0005634">
    <property type="term" value="C:nucleus"/>
    <property type="evidence" value="ECO:0007669"/>
    <property type="project" value="UniProtKB-SubCell"/>
</dbReference>
<feature type="domain" description="BEN" evidence="4">
    <location>
        <begin position="369"/>
        <end position="467"/>
    </location>
</feature>
<dbReference type="PROSITE" id="PS51457">
    <property type="entry name" value="BEN"/>
    <property type="match status" value="2"/>
</dbReference>
<dbReference type="GO" id="GO:0003677">
    <property type="term" value="F:DNA binding"/>
    <property type="evidence" value="ECO:0007669"/>
    <property type="project" value="InterPro"/>
</dbReference>
<dbReference type="SMART" id="SM01025">
    <property type="entry name" value="BEN"/>
    <property type="match status" value="2"/>
</dbReference>
<dbReference type="PANTHER" id="PTHR47305:SF1">
    <property type="entry name" value="BEN DOMAIN-CONTAINING PROTEIN"/>
    <property type="match status" value="1"/>
</dbReference>
<sequence length="477" mass="52970">MRIKVEEEYVQVLAVDQNTPVISEEPHIVMNSKDLPKPYSLQMGSEVEEECQPEDSTDVELEYDSQPSAEVMYEAIRNLDQKFDSLQAKVTSMQAQFGPSLFQQKAQLMSSSGTPVQQVRTEGSSMADSGLPMPLLIRVGSPPPSLQAEGKKPPTLSPAPGVPSPPRLAPQGSSKQTTATACLSTPSLPASKTAAETPKKPTLAAKVWLGDPKRKVRIPSSVLKKAAGTPSPRSAVRLLLRNLFPVETLTSSNIMGDSVRGLKKLDPNKIAAMREWVAKKFPTFDLKENGRDWKACVSIMNSTARYLRFEAKKHKVSMIAEGRGTFRAWISHERATTQEISAARVSIIAGEHYQPSLFSLTAEYLGPPSRQVKVPQSAMSTARLRTRPELVARFLIKYLFPEHVLVKSNVYGNREHGIQALDQNKISALREHLKDRFPWMLLEENGQDWKACVGAINSTIRKFRHDLKKGKTRRKGH</sequence>
<dbReference type="InterPro" id="IPR018379">
    <property type="entry name" value="BEN_domain"/>
</dbReference>
<organism evidence="5 6">
    <name type="scientific">Scleropages formosus</name>
    <name type="common">Asian bonytongue</name>
    <name type="synonym">Osteoglossum formosum</name>
    <dbReference type="NCBI Taxonomy" id="113540"/>
    <lineage>
        <taxon>Eukaryota</taxon>
        <taxon>Metazoa</taxon>
        <taxon>Chordata</taxon>
        <taxon>Craniata</taxon>
        <taxon>Vertebrata</taxon>
        <taxon>Euteleostomi</taxon>
        <taxon>Actinopterygii</taxon>
        <taxon>Neopterygii</taxon>
        <taxon>Teleostei</taxon>
        <taxon>Osteoglossocephala</taxon>
        <taxon>Osteoglossomorpha</taxon>
        <taxon>Osteoglossiformes</taxon>
        <taxon>Osteoglossidae</taxon>
        <taxon>Scleropages</taxon>
    </lineage>
</organism>
<feature type="domain" description="BEN" evidence="4">
    <location>
        <begin position="213"/>
        <end position="314"/>
    </location>
</feature>
<dbReference type="EMBL" id="JARO02003719">
    <property type="protein sequence ID" value="KPP69923.1"/>
    <property type="molecule type" value="Genomic_DNA"/>
</dbReference>
<name>A0A0P7X083_SCLFO</name>
<comment type="caution">
    <text evidence="5">The sequence shown here is derived from an EMBL/GenBank/DDBJ whole genome shotgun (WGS) entry which is preliminary data.</text>
</comment>
<feature type="compositionally biased region" description="Polar residues" evidence="3">
    <location>
        <begin position="171"/>
        <end position="180"/>
    </location>
</feature>
<dbReference type="Gene3D" id="1.10.10.2590">
    <property type="entry name" value="BEN domain"/>
    <property type="match status" value="1"/>
</dbReference>
<comment type="subcellular location">
    <subcellularLocation>
        <location evidence="1">Nucleus</location>
    </subcellularLocation>
</comment>
<dbReference type="AlphaFoldDB" id="A0A0P7X083"/>
<accession>A0A0P7X083</accession>
<evidence type="ECO:0000259" key="4">
    <source>
        <dbReference type="PROSITE" id="PS51457"/>
    </source>
</evidence>
<evidence type="ECO:0000313" key="5">
    <source>
        <dbReference type="EMBL" id="KPP69923.1"/>
    </source>
</evidence>
<dbReference type="PANTHER" id="PTHR47305">
    <property type="entry name" value="BEN DOMAIN-CONTAINING PROTEIN 2"/>
    <property type="match status" value="1"/>
</dbReference>
<reference evidence="5 6" key="1">
    <citation type="submission" date="2015-08" db="EMBL/GenBank/DDBJ databases">
        <title>The genome of the Asian arowana (Scleropages formosus).</title>
        <authorList>
            <person name="Tan M.H."/>
            <person name="Gan H.M."/>
            <person name="Croft L.J."/>
            <person name="Austin C.M."/>
        </authorList>
    </citation>
    <scope>NUCLEOTIDE SEQUENCE [LARGE SCALE GENOMIC DNA]</scope>
    <source>
        <strain evidence="5">Aro1</strain>
    </source>
</reference>
<evidence type="ECO:0000256" key="3">
    <source>
        <dbReference type="SAM" id="MobiDB-lite"/>
    </source>
</evidence>
<evidence type="ECO:0000313" key="6">
    <source>
        <dbReference type="Proteomes" id="UP000034805"/>
    </source>
</evidence>
<evidence type="ECO:0000256" key="1">
    <source>
        <dbReference type="ARBA" id="ARBA00004123"/>
    </source>
</evidence>
<dbReference type="Proteomes" id="UP000034805">
    <property type="component" value="Unassembled WGS sequence"/>
</dbReference>
<dbReference type="Pfam" id="PF10523">
    <property type="entry name" value="BEN"/>
    <property type="match status" value="2"/>
</dbReference>